<evidence type="ECO:0000313" key="2">
    <source>
        <dbReference type="RefSeq" id="XP_025075125.1"/>
    </source>
</evidence>
<sequence>MSHRLGIAVIDCINIYAVPLHRVPKRFPADPPRGMQNYDVGALTRDQKQALNELKMIIQKENEVYLKSHPGGQGFNQQFYRSRRHVLSKQPLIDIPEAVGTFFNRPRREIVADLLDYMSSADKRSDITDDLGQKLFPTTGH</sequence>
<dbReference type="AlphaFoldDB" id="A0A8N1S8H6"/>
<dbReference type="GeneID" id="112552912"/>
<proteinExistence type="predicted"/>
<protein>
    <submittedName>
        <fullName evidence="2">Uncharacterized protein LOC112552912</fullName>
    </submittedName>
</protein>
<dbReference type="RefSeq" id="XP_025075125.1">
    <property type="nucleotide sequence ID" value="XM_025219340.1"/>
</dbReference>
<accession>A0A8N1S8H6</accession>
<keyword evidence="1" id="KW-1185">Reference proteome</keyword>
<name>A0A8N1S8H6_9HYME</name>
<organism evidence="1 2">
    <name type="scientific">Pogonomyrmex barbatus</name>
    <name type="common">red harvester ant</name>
    <dbReference type="NCBI Taxonomy" id="144034"/>
    <lineage>
        <taxon>Eukaryota</taxon>
        <taxon>Metazoa</taxon>
        <taxon>Ecdysozoa</taxon>
        <taxon>Arthropoda</taxon>
        <taxon>Hexapoda</taxon>
        <taxon>Insecta</taxon>
        <taxon>Pterygota</taxon>
        <taxon>Neoptera</taxon>
        <taxon>Endopterygota</taxon>
        <taxon>Hymenoptera</taxon>
        <taxon>Apocrita</taxon>
        <taxon>Aculeata</taxon>
        <taxon>Formicoidea</taxon>
        <taxon>Formicidae</taxon>
        <taxon>Myrmicinae</taxon>
        <taxon>Pogonomyrmex</taxon>
    </lineage>
</organism>
<evidence type="ECO:0000313" key="1">
    <source>
        <dbReference type="Proteomes" id="UP000504615"/>
    </source>
</evidence>
<dbReference type="OrthoDB" id="10249338at2759"/>
<gene>
    <name evidence="2" type="primary">LOC112552912</name>
</gene>
<reference evidence="2" key="1">
    <citation type="submission" date="2025-08" db="UniProtKB">
        <authorList>
            <consortium name="RefSeq"/>
        </authorList>
    </citation>
    <scope>IDENTIFICATION</scope>
</reference>
<dbReference type="Proteomes" id="UP000504615">
    <property type="component" value="Unplaced"/>
</dbReference>